<feature type="non-terminal residue" evidence="2">
    <location>
        <position position="1"/>
    </location>
</feature>
<proteinExistence type="predicted"/>
<gene>
    <name evidence="2" type="ORF">BDP27DRAFT_1157183</name>
</gene>
<sequence length="106" mass="11994">DIPVEEQTQEQTAMPIVSVCFLTISGKRKVMTFEPETTIGRVKELVWSSWPTGEGWDNERPPTPSHLRILHLGRILQDEDTLKGKFPPSAVRVIPTFVFVSSLQFS</sequence>
<dbReference type="AlphaFoldDB" id="A0A9P5PT09"/>
<dbReference type="Gene3D" id="3.10.20.90">
    <property type="entry name" value="Phosphatidylinositol 3-kinase Catalytic Subunit, Chain A, domain 1"/>
    <property type="match status" value="1"/>
</dbReference>
<reference evidence="2" key="1">
    <citation type="submission" date="2020-11" db="EMBL/GenBank/DDBJ databases">
        <authorList>
            <consortium name="DOE Joint Genome Institute"/>
            <person name="Ahrendt S."/>
            <person name="Riley R."/>
            <person name="Andreopoulos W."/>
            <person name="Labutti K."/>
            <person name="Pangilinan J."/>
            <person name="Ruiz-Duenas F.J."/>
            <person name="Barrasa J.M."/>
            <person name="Sanchez-Garcia M."/>
            <person name="Camarero S."/>
            <person name="Miyauchi S."/>
            <person name="Serrano A."/>
            <person name="Linde D."/>
            <person name="Babiker R."/>
            <person name="Drula E."/>
            <person name="Ayuso-Fernandez I."/>
            <person name="Pacheco R."/>
            <person name="Padilla G."/>
            <person name="Ferreira P."/>
            <person name="Barriuso J."/>
            <person name="Kellner H."/>
            <person name="Castanera R."/>
            <person name="Alfaro M."/>
            <person name="Ramirez L."/>
            <person name="Pisabarro A.G."/>
            <person name="Kuo A."/>
            <person name="Tritt A."/>
            <person name="Lipzen A."/>
            <person name="He G."/>
            <person name="Yan M."/>
            <person name="Ng V."/>
            <person name="Cullen D."/>
            <person name="Martin F."/>
            <person name="Rosso M.-N."/>
            <person name="Henrissat B."/>
            <person name="Hibbett D."/>
            <person name="Martinez A.T."/>
            <person name="Grigoriev I.V."/>
        </authorList>
    </citation>
    <scope>NUCLEOTIDE SEQUENCE</scope>
    <source>
        <strain evidence="2">AH 40177</strain>
    </source>
</reference>
<keyword evidence="3" id="KW-1185">Reference proteome</keyword>
<dbReference type="OrthoDB" id="1043111at2759"/>
<dbReference type="InterPro" id="IPR039540">
    <property type="entry name" value="UBL3-like_ubiquitin_dom"/>
</dbReference>
<dbReference type="EMBL" id="JADNRY010000029">
    <property type="protein sequence ID" value="KAF9071781.1"/>
    <property type="molecule type" value="Genomic_DNA"/>
</dbReference>
<accession>A0A9P5PT09</accession>
<dbReference type="PROSITE" id="PS50053">
    <property type="entry name" value="UBIQUITIN_2"/>
    <property type="match status" value="1"/>
</dbReference>
<dbReference type="SUPFAM" id="SSF54236">
    <property type="entry name" value="Ubiquitin-like"/>
    <property type="match status" value="1"/>
</dbReference>
<dbReference type="InterPro" id="IPR029071">
    <property type="entry name" value="Ubiquitin-like_domsf"/>
</dbReference>
<evidence type="ECO:0000313" key="3">
    <source>
        <dbReference type="Proteomes" id="UP000772434"/>
    </source>
</evidence>
<organism evidence="2 3">
    <name type="scientific">Rhodocollybia butyracea</name>
    <dbReference type="NCBI Taxonomy" id="206335"/>
    <lineage>
        <taxon>Eukaryota</taxon>
        <taxon>Fungi</taxon>
        <taxon>Dikarya</taxon>
        <taxon>Basidiomycota</taxon>
        <taxon>Agaricomycotina</taxon>
        <taxon>Agaricomycetes</taxon>
        <taxon>Agaricomycetidae</taxon>
        <taxon>Agaricales</taxon>
        <taxon>Marasmiineae</taxon>
        <taxon>Omphalotaceae</taxon>
        <taxon>Rhodocollybia</taxon>
    </lineage>
</organism>
<feature type="domain" description="Ubiquitin-like" evidence="1">
    <location>
        <begin position="17"/>
        <end position="83"/>
    </location>
</feature>
<dbReference type="InterPro" id="IPR000626">
    <property type="entry name" value="Ubiquitin-like_dom"/>
</dbReference>
<dbReference type="Pfam" id="PF13881">
    <property type="entry name" value="Rad60-SLD_2"/>
    <property type="match status" value="1"/>
</dbReference>
<evidence type="ECO:0000259" key="1">
    <source>
        <dbReference type="PROSITE" id="PS50053"/>
    </source>
</evidence>
<evidence type="ECO:0000313" key="2">
    <source>
        <dbReference type="EMBL" id="KAF9071781.1"/>
    </source>
</evidence>
<comment type="caution">
    <text evidence="2">The sequence shown here is derived from an EMBL/GenBank/DDBJ whole genome shotgun (WGS) entry which is preliminary data.</text>
</comment>
<feature type="non-terminal residue" evidence="2">
    <location>
        <position position="106"/>
    </location>
</feature>
<protein>
    <recommendedName>
        <fullName evidence="1">Ubiquitin-like domain-containing protein</fullName>
    </recommendedName>
</protein>
<name>A0A9P5PT09_9AGAR</name>
<dbReference type="Proteomes" id="UP000772434">
    <property type="component" value="Unassembled WGS sequence"/>
</dbReference>